<keyword evidence="2" id="KW-1185">Reference proteome</keyword>
<dbReference type="RefSeq" id="WP_328986012.1">
    <property type="nucleotide sequence ID" value="NZ_CP121472.1"/>
</dbReference>
<reference evidence="1 2" key="1">
    <citation type="journal article" date="2023" name="Microorganisms">
        <title>Thiorhodovibrio frisius and Trv. litoralis spp. nov., Two Novel Members from a Clade of Fastidious Purple Sulfur Bacteria That Exhibit Unique Red-Shifted Light-Harvesting Capabilities.</title>
        <authorList>
            <person name="Methner A."/>
            <person name="Kuzyk S.B."/>
            <person name="Petersen J."/>
            <person name="Bauer S."/>
            <person name="Brinkmann H."/>
            <person name="Sichau K."/>
            <person name="Wanner G."/>
            <person name="Wolf J."/>
            <person name="Neumann-Schaal M."/>
            <person name="Henke P."/>
            <person name="Tank M."/>
            <person name="Sproer C."/>
            <person name="Bunk B."/>
            <person name="Overmann J."/>
        </authorList>
    </citation>
    <scope>NUCLEOTIDE SEQUENCE [LARGE SCALE GENOMIC DNA]</scope>
    <source>
        <strain evidence="1 2">DSM 6702</strain>
    </source>
</reference>
<organism evidence="1 2">
    <name type="scientific">Thiorhodovibrio winogradskyi</name>
    <dbReference type="NCBI Taxonomy" id="77007"/>
    <lineage>
        <taxon>Bacteria</taxon>
        <taxon>Pseudomonadati</taxon>
        <taxon>Pseudomonadota</taxon>
        <taxon>Gammaproteobacteria</taxon>
        <taxon>Chromatiales</taxon>
        <taxon>Chromatiaceae</taxon>
        <taxon>Thiorhodovibrio</taxon>
    </lineage>
</organism>
<gene>
    <name evidence="1" type="ORF">Thiowin_00334</name>
</gene>
<evidence type="ECO:0008006" key="3">
    <source>
        <dbReference type="Google" id="ProtNLM"/>
    </source>
</evidence>
<proteinExistence type="predicted"/>
<name>A0ABZ0S456_9GAMM</name>
<sequence length="180" mass="20144">MTKHVLIMLVALGIAACQSNPDKAAAKFDDDSGDGIISAAERKATPDGREILATGRRMTLIEKEIIPGSCWDYIDTVYDRAGYPRSQRKTVFKGSKNRGPYADIGLVQPGDWLYYINHQYGGVEHSAIFVGWEDPAHKKALMLSYGGENRRKPARYSGYDLSNIYQIIRPAGQQERYARN</sequence>
<evidence type="ECO:0000313" key="2">
    <source>
        <dbReference type="Proteomes" id="UP001432180"/>
    </source>
</evidence>
<dbReference type="Proteomes" id="UP001432180">
    <property type="component" value="Chromosome"/>
</dbReference>
<dbReference type="EMBL" id="CP121472">
    <property type="protein sequence ID" value="WPL15438.1"/>
    <property type="molecule type" value="Genomic_DNA"/>
</dbReference>
<accession>A0ABZ0S456</accession>
<evidence type="ECO:0000313" key="1">
    <source>
        <dbReference type="EMBL" id="WPL15438.1"/>
    </source>
</evidence>
<protein>
    <recommendedName>
        <fullName evidence="3">NlpC/P60 domain-containing protein</fullName>
    </recommendedName>
</protein>
<dbReference type="PROSITE" id="PS51257">
    <property type="entry name" value="PROKAR_LIPOPROTEIN"/>
    <property type="match status" value="1"/>
</dbReference>